<dbReference type="Proteomes" id="UP001059893">
    <property type="component" value="Unassembled WGS sequence"/>
</dbReference>
<gene>
    <name evidence="1" type="ORF">MCOR33_006075</name>
</gene>
<organism evidence="1 2">
    <name type="scientific">Pyricularia grisea</name>
    <name type="common">Crabgrass-specific blast fungus</name>
    <name type="synonym">Magnaporthe grisea</name>
    <dbReference type="NCBI Taxonomy" id="148305"/>
    <lineage>
        <taxon>Eukaryota</taxon>
        <taxon>Fungi</taxon>
        <taxon>Dikarya</taxon>
        <taxon>Ascomycota</taxon>
        <taxon>Pezizomycotina</taxon>
        <taxon>Sordariomycetes</taxon>
        <taxon>Sordariomycetidae</taxon>
        <taxon>Magnaporthales</taxon>
        <taxon>Pyriculariaceae</taxon>
        <taxon>Pyricularia</taxon>
    </lineage>
</organism>
<reference evidence="1" key="1">
    <citation type="submission" date="2021-01" db="EMBL/GenBank/DDBJ databases">
        <title>Deciphering the adaptive evolutionary patterns associated with biogeogrpahic diversity in the finger millet blast pathogen Magnaporthe oryzae in Eastern Africa.</title>
        <authorList>
            <person name="Onyema G."/>
            <person name="Shittu T.A."/>
            <person name="Dodsworth S."/>
            <person name="Devilliers S."/>
            <person name="Muthumeenakshi S."/>
            <person name="Sreenivasaprasad S."/>
        </authorList>
    </citation>
    <scope>NUCLEOTIDE SEQUENCE</scope>
    <source>
        <strain evidence="1">D15/s37</strain>
    </source>
</reference>
<evidence type="ECO:0000313" key="2">
    <source>
        <dbReference type="Proteomes" id="UP001059893"/>
    </source>
</evidence>
<comment type="caution">
    <text evidence="1">The sequence shown here is derived from an EMBL/GenBank/DDBJ whole genome shotgun (WGS) entry which is preliminary data.</text>
</comment>
<accession>A0ABQ8NII1</accession>
<name>A0ABQ8NII1_PYRGI</name>
<protein>
    <submittedName>
        <fullName evidence="1">Uncharacterized protein</fullName>
    </submittedName>
</protein>
<keyword evidence="2" id="KW-1185">Reference proteome</keyword>
<sequence length="133" mass="15088">MVVQEVAYKSRTRTDNGPRNRLLDMILSWQRCSVQHLQHNIATLSCHLKVPSFFEQKKNSHYMMVGSQRTAIGVPLATTLSASPTLSGEHMALVVSSPLSHHGVVNWHRTQVGRPARISREDIPEFKIYWEGL</sequence>
<dbReference type="EMBL" id="JABSND010000107">
    <property type="protein sequence ID" value="KAI6297638.1"/>
    <property type="molecule type" value="Genomic_DNA"/>
</dbReference>
<proteinExistence type="predicted"/>
<evidence type="ECO:0000313" key="1">
    <source>
        <dbReference type="EMBL" id="KAI6297638.1"/>
    </source>
</evidence>